<dbReference type="Proteomes" id="UP000181976">
    <property type="component" value="Unassembled WGS sequence"/>
</dbReference>
<dbReference type="EMBL" id="FONA01000020">
    <property type="protein sequence ID" value="SFE85370.1"/>
    <property type="molecule type" value="Genomic_DNA"/>
</dbReference>
<name>A0A1I2DZH4_9BACT</name>
<dbReference type="NCBIfam" id="NF033819">
    <property type="entry name" value="IS66_TnpB"/>
    <property type="match status" value="1"/>
</dbReference>
<evidence type="ECO:0000313" key="2">
    <source>
        <dbReference type="Proteomes" id="UP000181976"/>
    </source>
</evidence>
<reference evidence="1 2" key="1">
    <citation type="submission" date="2016-10" db="EMBL/GenBank/DDBJ databases">
        <authorList>
            <person name="de Groot N.N."/>
        </authorList>
    </citation>
    <scope>NUCLEOTIDE SEQUENCE [LARGE SCALE GENOMIC DNA]</scope>
    <source>
        <strain evidence="1 2">DSM 19012</strain>
    </source>
</reference>
<protein>
    <submittedName>
        <fullName evidence="1">Transposase</fullName>
    </submittedName>
</protein>
<gene>
    <name evidence="1" type="ORF">SAMN05444380_12070</name>
</gene>
<dbReference type="InParanoid" id="A0A1I2DZH4"/>
<accession>A0A1I2DZH4</accession>
<proteinExistence type="predicted"/>
<dbReference type="InterPro" id="IPR008878">
    <property type="entry name" value="Transposase_IS66_Orf2"/>
</dbReference>
<dbReference type="PANTHER" id="PTHR36455:SF1">
    <property type="entry name" value="BLR8292 PROTEIN"/>
    <property type="match status" value="1"/>
</dbReference>
<organism evidence="1 2">
    <name type="scientific">Thermophagus xiamenensis</name>
    <dbReference type="NCBI Taxonomy" id="385682"/>
    <lineage>
        <taxon>Bacteria</taxon>
        <taxon>Pseudomonadati</taxon>
        <taxon>Bacteroidota</taxon>
        <taxon>Bacteroidia</taxon>
        <taxon>Marinilabiliales</taxon>
        <taxon>Marinilabiliaceae</taxon>
        <taxon>Thermophagus</taxon>
    </lineage>
</organism>
<keyword evidence="2" id="KW-1185">Reference proteome</keyword>
<dbReference type="PANTHER" id="PTHR36455">
    <property type="match status" value="1"/>
</dbReference>
<dbReference type="AlphaFoldDB" id="A0A1I2DZH4"/>
<dbReference type="Pfam" id="PF05717">
    <property type="entry name" value="TnpB_IS66"/>
    <property type="match status" value="1"/>
</dbReference>
<dbReference type="RefSeq" id="WP_010526600.1">
    <property type="nucleotide sequence ID" value="NZ_AFSL01000013.1"/>
</dbReference>
<dbReference type="OrthoDB" id="4956084at2"/>
<dbReference type="STRING" id="385682.SAMN05444380_12070"/>
<evidence type="ECO:0000313" key="1">
    <source>
        <dbReference type="EMBL" id="SFE85370.1"/>
    </source>
</evidence>
<dbReference type="eggNOG" id="COG3436">
    <property type="taxonomic scope" value="Bacteria"/>
</dbReference>
<sequence>MIGLSANLKYYLCCNPVYMRNGFDGLAGIVRNVMKQDLVSGSVFIFINRAGTHIKLLYWDGDGFAMFYKRLERGRYSVDRGDKPAPSRLITREELMMILDGLSFKDLKRKRRFKIS</sequence>